<dbReference type="Proteomes" id="UP000063308">
    <property type="component" value="Chromosome"/>
</dbReference>
<accession>A0A0E4FU10</accession>
<evidence type="ECO:0000313" key="2">
    <source>
        <dbReference type="Proteomes" id="UP000063308"/>
    </source>
</evidence>
<dbReference type="Gene3D" id="3.40.50.300">
    <property type="entry name" value="P-loop containing nucleotide triphosphate hydrolases"/>
    <property type="match status" value="1"/>
</dbReference>
<dbReference type="EMBL" id="AP014685">
    <property type="protein sequence ID" value="BAR57299.1"/>
    <property type="molecule type" value="Genomic_DNA"/>
</dbReference>
<proteinExistence type="predicted"/>
<dbReference type="Pfam" id="PF13481">
    <property type="entry name" value="AAA_25"/>
    <property type="match status" value="1"/>
</dbReference>
<gene>
    <name evidence="1" type="ORF">NK6_4130</name>
</gene>
<name>A0A0E4FU10_9BRAD</name>
<dbReference type="InterPro" id="IPR027417">
    <property type="entry name" value="P-loop_NTPase"/>
</dbReference>
<reference evidence="1 2" key="1">
    <citation type="submission" date="2014-11" db="EMBL/GenBank/DDBJ databases">
        <title>Symbiosis island explosion on the genome of extra-slow-growing strains of soybean bradyrhizobia with massive insertion sequences.</title>
        <authorList>
            <person name="Iida T."/>
            <person name="Minamisawa K."/>
        </authorList>
    </citation>
    <scope>NUCLEOTIDE SEQUENCE [LARGE SCALE GENOMIC DNA]</scope>
    <source>
        <strain evidence="1 2">NK6</strain>
    </source>
</reference>
<organism evidence="1 2">
    <name type="scientific">Bradyrhizobium diazoefficiens</name>
    <dbReference type="NCBI Taxonomy" id="1355477"/>
    <lineage>
        <taxon>Bacteria</taxon>
        <taxon>Pseudomonadati</taxon>
        <taxon>Pseudomonadota</taxon>
        <taxon>Alphaproteobacteria</taxon>
        <taxon>Hyphomicrobiales</taxon>
        <taxon>Nitrobacteraceae</taxon>
        <taxon>Bradyrhizobium</taxon>
    </lineage>
</organism>
<evidence type="ECO:0000313" key="1">
    <source>
        <dbReference type="EMBL" id="BAR57299.1"/>
    </source>
</evidence>
<protein>
    <submittedName>
        <fullName evidence="1">Uncharacterized protein</fullName>
    </submittedName>
</protein>
<sequence length="169" mass="18596">MMHIKPDELRPLIVTDPKIRKMLQLAGLRFMCSRARWLDSEATKLGIALKAGSMTSDEVDAKLEEMGALDLVYPLVTFDEMEADPPAKSWLIKGILARGETSAWIAPPGAMKSALLAEAAICVGAGLDWHGYRNKGAAGVLYFAIERSDLVKRRLRAHRARLVPGIRAE</sequence>
<dbReference type="AlphaFoldDB" id="A0A0E4FU10"/>
<dbReference type="RefSeq" id="WP_082755757.1">
    <property type="nucleotide sequence ID" value="NZ_JAFCKD010000367.1"/>
</dbReference>